<evidence type="ECO:0000313" key="3">
    <source>
        <dbReference type="Proteomes" id="UP000307380"/>
    </source>
</evidence>
<dbReference type="GO" id="GO:0006508">
    <property type="term" value="P:proteolysis"/>
    <property type="evidence" value="ECO:0007669"/>
    <property type="project" value="InterPro"/>
</dbReference>
<name>A0A4S4FYE3_9MICO</name>
<dbReference type="AlphaFoldDB" id="A0A4S4FYE3"/>
<dbReference type="InterPro" id="IPR012338">
    <property type="entry name" value="Beta-lactam/transpept-like"/>
</dbReference>
<proteinExistence type="predicted"/>
<keyword evidence="3" id="KW-1185">Reference proteome</keyword>
<dbReference type="Proteomes" id="UP000307380">
    <property type="component" value="Unassembled WGS sequence"/>
</dbReference>
<protein>
    <submittedName>
        <fullName evidence="2">D-alanyl-D-alanine carboxypeptidase</fullName>
    </submittedName>
</protein>
<reference evidence="2 3" key="1">
    <citation type="submission" date="2019-04" db="EMBL/GenBank/DDBJ databases">
        <authorList>
            <person name="Jiang L."/>
        </authorList>
    </citation>
    <scope>NUCLEOTIDE SEQUENCE [LARGE SCALE GENOMIC DNA]</scope>
    <source>
        <strain evidence="2 3">YIM 131861</strain>
    </source>
</reference>
<dbReference type="EMBL" id="SSSN01000003">
    <property type="protein sequence ID" value="THG35192.1"/>
    <property type="molecule type" value="Genomic_DNA"/>
</dbReference>
<dbReference type="GO" id="GO:0009002">
    <property type="term" value="F:serine-type D-Ala-D-Ala carboxypeptidase activity"/>
    <property type="evidence" value="ECO:0007669"/>
    <property type="project" value="InterPro"/>
</dbReference>
<sequence>MPLTRRQIYRRRRIAVGIALLLVITGIVYTSTTLTAAVPATAATVTQPAAITEPAVQLAWPGYGRGAIGAVGFDGVLGSYGDQSAAPMASITKVVTALVILDAKPIPPTEEGPSITYTDADVDIYYDEVAQGASVAPVRNGLVLSEKQSLAMMLLPSAGNYSISLATWAYGSVDAYLAAAGAWLTAHGLTGTKVVDTSGLDDGSASTPTDLVALAKLANADATVSSIVSQPTAEIPGVGTIENTDKLLGTAGVDGIKTGTNDNAGACLLFSADYTVGSHTVTVVGVVLGGKDMGDHSVLNQSVATLLASAVPGFHDVPLVKAGDRFAEYSSEWGDGVTAVAAENASALTWSDTPITSKAVARPVQTVRAGDQLGTLTFTVGSDTTTVKLVAKGSIEDPGTFWRLGHPGELAG</sequence>
<dbReference type="OrthoDB" id="5241551at2"/>
<keyword evidence="2" id="KW-0121">Carboxypeptidase</keyword>
<organism evidence="2 3">
    <name type="scientific">Orlajensenia flava</name>
    <dbReference type="NCBI Taxonomy" id="2565934"/>
    <lineage>
        <taxon>Bacteria</taxon>
        <taxon>Bacillati</taxon>
        <taxon>Actinomycetota</taxon>
        <taxon>Actinomycetes</taxon>
        <taxon>Micrococcales</taxon>
        <taxon>Microbacteriaceae</taxon>
        <taxon>Orlajensenia</taxon>
    </lineage>
</organism>
<dbReference type="Pfam" id="PF00768">
    <property type="entry name" value="Peptidase_S11"/>
    <property type="match status" value="1"/>
</dbReference>
<evidence type="ECO:0000313" key="2">
    <source>
        <dbReference type="EMBL" id="THG35192.1"/>
    </source>
</evidence>
<comment type="caution">
    <text evidence="2">The sequence shown here is derived from an EMBL/GenBank/DDBJ whole genome shotgun (WGS) entry which is preliminary data.</text>
</comment>
<feature type="domain" description="Peptidase S11 D-alanyl-D-alanine carboxypeptidase A N-terminal" evidence="1">
    <location>
        <begin position="82"/>
        <end position="289"/>
    </location>
</feature>
<accession>A0A4S4FYE3</accession>
<dbReference type="Gene3D" id="3.40.710.10">
    <property type="entry name" value="DD-peptidase/beta-lactamase superfamily"/>
    <property type="match status" value="1"/>
</dbReference>
<dbReference type="InterPro" id="IPR001967">
    <property type="entry name" value="Peptidase_S11_N"/>
</dbReference>
<dbReference type="SUPFAM" id="SSF56601">
    <property type="entry name" value="beta-lactamase/transpeptidase-like"/>
    <property type="match status" value="1"/>
</dbReference>
<keyword evidence="2" id="KW-0645">Protease</keyword>
<gene>
    <name evidence="2" type="ORF">E6C70_03775</name>
</gene>
<keyword evidence="2" id="KW-0378">Hydrolase</keyword>
<evidence type="ECO:0000259" key="1">
    <source>
        <dbReference type="Pfam" id="PF00768"/>
    </source>
</evidence>
<dbReference type="RefSeq" id="WP_136422340.1">
    <property type="nucleotide sequence ID" value="NZ_SSSN01000003.1"/>
</dbReference>